<dbReference type="InterPro" id="IPR007278">
    <property type="entry name" value="DUF397"/>
</dbReference>
<sequence>MTDLSAAEWVTSSYSGSNGGQCVAVARLGGRMAPDGTGRQGVRDTKDRTRGTLVFAAGPWQQFVTAVRDGEIA</sequence>
<dbReference type="Pfam" id="PF04149">
    <property type="entry name" value="DUF397"/>
    <property type="match status" value="1"/>
</dbReference>
<proteinExistence type="predicted"/>
<evidence type="ECO:0000313" key="3">
    <source>
        <dbReference type="Proteomes" id="UP001403094"/>
    </source>
</evidence>
<evidence type="ECO:0000259" key="1">
    <source>
        <dbReference type="Pfam" id="PF04149"/>
    </source>
</evidence>
<organism evidence="2 3">
    <name type="scientific">Streptomyces cheonanensis</name>
    <dbReference type="NCBI Taxonomy" id="312720"/>
    <lineage>
        <taxon>Bacteria</taxon>
        <taxon>Bacillati</taxon>
        <taxon>Actinomycetota</taxon>
        <taxon>Actinomycetes</taxon>
        <taxon>Kitasatosporales</taxon>
        <taxon>Streptomycetaceae</taxon>
        <taxon>Streptomyces</taxon>
    </lineage>
</organism>
<dbReference type="RefSeq" id="WP_026047351.1">
    <property type="nucleotide sequence ID" value="NZ_BAAANQ010000005.1"/>
</dbReference>
<accession>A0ABP5GTQ6</accession>
<dbReference type="Proteomes" id="UP001403094">
    <property type="component" value="Unassembled WGS sequence"/>
</dbReference>
<name>A0ABP5GTQ6_9ACTN</name>
<protein>
    <recommendedName>
        <fullName evidence="1">DUF397 domain-containing protein</fullName>
    </recommendedName>
</protein>
<keyword evidence="3" id="KW-1185">Reference proteome</keyword>
<reference evidence="3" key="1">
    <citation type="journal article" date="2019" name="Int. J. Syst. Evol. Microbiol.">
        <title>The Global Catalogue of Microorganisms (GCM) 10K type strain sequencing project: providing services to taxonomists for standard genome sequencing and annotation.</title>
        <authorList>
            <consortium name="The Broad Institute Genomics Platform"/>
            <consortium name="The Broad Institute Genome Sequencing Center for Infectious Disease"/>
            <person name="Wu L."/>
            <person name="Ma J."/>
        </authorList>
    </citation>
    <scope>NUCLEOTIDE SEQUENCE [LARGE SCALE GENOMIC DNA]</scope>
    <source>
        <strain evidence="3">JCM 14549</strain>
    </source>
</reference>
<feature type="domain" description="DUF397" evidence="1">
    <location>
        <begin position="7"/>
        <end position="68"/>
    </location>
</feature>
<dbReference type="EMBL" id="BAAANQ010000005">
    <property type="protein sequence ID" value="GAA2053991.1"/>
    <property type="molecule type" value="Genomic_DNA"/>
</dbReference>
<gene>
    <name evidence="2" type="ORF">GCM10009757_29300</name>
</gene>
<evidence type="ECO:0000313" key="2">
    <source>
        <dbReference type="EMBL" id="GAA2053991.1"/>
    </source>
</evidence>
<comment type="caution">
    <text evidence="2">The sequence shown here is derived from an EMBL/GenBank/DDBJ whole genome shotgun (WGS) entry which is preliminary data.</text>
</comment>